<reference evidence="1" key="2">
    <citation type="submission" date="2020-07" db="EMBL/GenBank/DDBJ databases">
        <authorList>
            <person name="Vera ALvarez R."/>
            <person name="Arias-Moreno D.M."/>
            <person name="Jimenez-Jacinto V."/>
            <person name="Jimenez-Bremont J.F."/>
            <person name="Swaminathan K."/>
            <person name="Moose S.P."/>
            <person name="Guerrero-Gonzalez M.L."/>
            <person name="Marino-Ramirez L."/>
            <person name="Landsman D."/>
            <person name="Rodriguez-Kessler M."/>
            <person name="Delgado-Sanchez P."/>
        </authorList>
    </citation>
    <scope>NUCLEOTIDE SEQUENCE</scope>
    <source>
        <tissue evidence="1">Cladode</tissue>
    </source>
</reference>
<dbReference type="EMBL" id="GISG01130223">
    <property type="protein sequence ID" value="MBA4642891.1"/>
    <property type="molecule type" value="Transcribed_RNA"/>
</dbReference>
<dbReference type="AlphaFoldDB" id="A0A7C8ZI42"/>
<name>A0A7C8ZI42_OPUST</name>
<reference evidence="1" key="1">
    <citation type="journal article" date="2013" name="J. Plant Res.">
        <title>Effect of fungi and light on seed germination of three Opuntia species from semiarid lands of central Mexico.</title>
        <authorList>
            <person name="Delgado-Sanchez P."/>
            <person name="Jimenez-Bremont J.F."/>
            <person name="Guerrero-Gonzalez Mde L."/>
            <person name="Flores J."/>
        </authorList>
    </citation>
    <scope>NUCLEOTIDE SEQUENCE</scope>
    <source>
        <tissue evidence="1">Cladode</tissue>
    </source>
</reference>
<evidence type="ECO:0000313" key="1">
    <source>
        <dbReference type="EMBL" id="MBA4642891.1"/>
    </source>
</evidence>
<proteinExistence type="predicted"/>
<sequence>MLHVNTTSRYENAHPWILSQLHRLPRRPDILLHAPGRRRNHRSVPSPVVRVPHFEGDTPHGLILLLRGAGEPCLDDIHPHLGQLAGYLELLGAHHGRPRGLLSIPEGCV</sequence>
<organism evidence="1">
    <name type="scientific">Opuntia streptacantha</name>
    <name type="common">Prickly pear cactus</name>
    <name type="synonym">Opuntia cardona</name>
    <dbReference type="NCBI Taxonomy" id="393608"/>
    <lineage>
        <taxon>Eukaryota</taxon>
        <taxon>Viridiplantae</taxon>
        <taxon>Streptophyta</taxon>
        <taxon>Embryophyta</taxon>
        <taxon>Tracheophyta</taxon>
        <taxon>Spermatophyta</taxon>
        <taxon>Magnoliopsida</taxon>
        <taxon>eudicotyledons</taxon>
        <taxon>Gunneridae</taxon>
        <taxon>Pentapetalae</taxon>
        <taxon>Caryophyllales</taxon>
        <taxon>Cactineae</taxon>
        <taxon>Cactaceae</taxon>
        <taxon>Opuntioideae</taxon>
        <taxon>Opuntia</taxon>
    </lineage>
</organism>
<protein>
    <submittedName>
        <fullName evidence="1">Uncharacterized protein</fullName>
    </submittedName>
</protein>
<accession>A0A7C8ZI42</accession>